<gene>
    <name evidence="3" type="ORF">FB559_7861</name>
</gene>
<dbReference type="AlphaFoldDB" id="A0A543C0F1"/>
<dbReference type="RefSeq" id="WP_141962566.1">
    <property type="nucleotide sequence ID" value="NZ_VFOZ01000002.1"/>
</dbReference>
<dbReference type="PROSITE" id="PS50933">
    <property type="entry name" value="CHRD"/>
    <property type="match status" value="1"/>
</dbReference>
<comment type="caution">
    <text evidence="3">The sequence shown here is derived from an EMBL/GenBank/DDBJ whole genome shotgun (WGS) entry which is preliminary data.</text>
</comment>
<name>A0A543C0F1_9ACTN</name>
<dbReference type="InterPro" id="IPR021851">
    <property type="entry name" value="DUF3455"/>
</dbReference>
<dbReference type="Proteomes" id="UP000316096">
    <property type="component" value="Unassembled WGS sequence"/>
</dbReference>
<evidence type="ECO:0000313" key="4">
    <source>
        <dbReference type="Proteomes" id="UP000316096"/>
    </source>
</evidence>
<feature type="chain" id="PRO_5022028159" evidence="1">
    <location>
        <begin position="22"/>
        <end position="304"/>
    </location>
</feature>
<proteinExistence type="predicted"/>
<dbReference type="InterPro" id="IPR010895">
    <property type="entry name" value="CHRD"/>
</dbReference>
<evidence type="ECO:0000256" key="1">
    <source>
        <dbReference type="SAM" id="SignalP"/>
    </source>
</evidence>
<organism evidence="3 4">
    <name type="scientific">Actinoallomurus bryophytorum</name>
    <dbReference type="NCBI Taxonomy" id="1490222"/>
    <lineage>
        <taxon>Bacteria</taxon>
        <taxon>Bacillati</taxon>
        <taxon>Actinomycetota</taxon>
        <taxon>Actinomycetes</taxon>
        <taxon>Streptosporangiales</taxon>
        <taxon>Thermomonosporaceae</taxon>
        <taxon>Actinoallomurus</taxon>
    </lineage>
</organism>
<feature type="signal peptide" evidence="1">
    <location>
        <begin position="1"/>
        <end position="21"/>
    </location>
</feature>
<reference evidence="3 4" key="1">
    <citation type="submission" date="2019-06" db="EMBL/GenBank/DDBJ databases">
        <title>Sequencing the genomes of 1000 actinobacteria strains.</title>
        <authorList>
            <person name="Klenk H.-P."/>
        </authorList>
    </citation>
    <scope>NUCLEOTIDE SEQUENCE [LARGE SCALE GENOMIC DNA]</scope>
    <source>
        <strain evidence="3 4">DSM 102200</strain>
    </source>
</reference>
<evidence type="ECO:0000259" key="2">
    <source>
        <dbReference type="PROSITE" id="PS50933"/>
    </source>
</evidence>
<evidence type="ECO:0000313" key="3">
    <source>
        <dbReference type="EMBL" id="TQL90553.1"/>
    </source>
</evidence>
<dbReference type="EMBL" id="VFOZ01000002">
    <property type="protein sequence ID" value="TQL90553.1"/>
    <property type="molecule type" value="Genomic_DNA"/>
</dbReference>
<dbReference type="OrthoDB" id="8901345at2"/>
<dbReference type="Pfam" id="PF07452">
    <property type="entry name" value="CHRD"/>
    <property type="match status" value="1"/>
</dbReference>
<dbReference type="Pfam" id="PF11937">
    <property type="entry name" value="DUF3455"/>
    <property type="match status" value="1"/>
</dbReference>
<keyword evidence="1" id="KW-0732">Signal</keyword>
<accession>A0A543C0F1</accession>
<protein>
    <submittedName>
        <fullName evidence="3">Uncharacterized protein DUF3455</fullName>
    </submittedName>
</protein>
<dbReference type="SMART" id="SM00754">
    <property type="entry name" value="CHRD"/>
    <property type="match status" value="1"/>
</dbReference>
<feature type="domain" description="CHRD" evidence="2">
    <location>
        <begin position="37"/>
        <end position="163"/>
    </location>
</feature>
<sequence>MFSKRLILTGAVVVAGTGATAAVHASASASQASPSADTVHLVSSLLGRNEVPSARGAVNDPDGRALEVVEIDGSKVSYSVRWQGISAPTEAHIYAGGPGVDGDLKIELFSSTRSGDTASGSVRVNDTALLTALVADPGSFYANLDTRQFPGGAVRGQLHRLSQPVRQGGPSIDVAPVVQGSQIYACTQQADGTFAFTQRDVAARLRGGIRHSFVQPVDGPPQWVAPDGTSVTGKIILKTPNGPDNIPELDLQATQTGAAHGRLAHVAEVLRLNTVRGTAPTGTCDPQRTPTAAVPYQADYLFVG</sequence>
<keyword evidence="4" id="KW-1185">Reference proteome</keyword>